<evidence type="ECO:0000313" key="2">
    <source>
        <dbReference type="Proteomes" id="UP001163823"/>
    </source>
</evidence>
<dbReference type="AlphaFoldDB" id="A0AAD7KTR9"/>
<gene>
    <name evidence="1" type="ORF">O6P43_030503</name>
</gene>
<accession>A0AAD7KTR9</accession>
<dbReference type="InterPro" id="IPR006460">
    <property type="entry name" value="MIZ1-like_pln"/>
</dbReference>
<dbReference type="GO" id="GO:0010274">
    <property type="term" value="P:hydrotropism"/>
    <property type="evidence" value="ECO:0007669"/>
    <property type="project" value="InterPro"/>
</dbReference>
<keyword evidence="2" id="KW-1185">Reference proteome</keyword>
<dbReference type="Proteomes" id="UP001163823">
    <property type="component" value="Chromosome 13"/>
</dbReference>
<dbReference type="PANTHER" id="PTHR31276">
    <property type="match status" value="1"/>
</dbReference>
<comment type="caution">
    <text evidence="1">The sequence shown here is derived from an EMBL/GenBank/DDBJ whole genome shotgun (WGS) entry which is preliminary data.</text>
</comment>
<sequence>MAYPIVGATNLTSSVTAVDCQKQVRSWRLLRALMELLIPTCNRTLIEDNQEKCPQNYHVPPQTTMATTLTGTIFGYRHGKVSFCIQTNSKSTDPILLLELAVSTTTLAKEMQGGSLRIVLESASTSPCPGIGYSNISSNLLSTPVWAMYCNGRKVGYAIKRRASKSDLEALRVMDSVIVGAGSINGKELNNKEDDHEVQLMYLRARFQRVSGSANSQSFHLNDPEGNIGQELSIFFFRSSSP</sequence>
<organism evidence="1 2">
    <name type="scientific">Quillaja saponaria</name>
    <name type="common">Soap bark tree</name>
    <dbReference type="NCBI Taxonomy" id="32244"/>
    <lineage>
        <taxon>Eukaryota</taxon>
        <taxon>Viridiplantae</taxon>
        <taxon>Streptophyta</taxon>
        <taxon>Embryophyta</taxon>
        <taxon>Tracheophyta</taxon>
        <taxon>Spermatophyta</taxon>
        <taxon>Magnoliopsida</taxon>
        <taxon>eudicotyledons</taxon>
        <taxon>Gunneridae</taxon>
        <taxon>Pentapetalae</taxon>
        <taxon>rosids</taxon>
        <taxon>fabids</taxon>
        <taxon>Fabales</taxon>
        <taxon>Quillajaceae</taxon>
        <taxon>Quillaja</taxon>
    </lineage>
</organism>
<dbReference type="EMBL" id="JARAOO010000013">
    <property type="protein sequence ID" value="KAJ7945443.1"/>
    <property type="molecule type" value="Genomic_DNA"/>
</dbReference>
<name>A0AAD7KTR9_QUISA</name>
<dbReference type="NCBIfam" id="TIGR01570">
    <property type="entry name" value="A_thal_3588"/>
    <property type="match status" value="1"/>
</dbReference>
<evidence type="ECO:0000313" key="1">
    <source>
        <dbReference type="EMBL" id="KAJ7945443.1"/>
    </source>
</evidence>
<proteinExistence type="predicted"/>
<reference evidence="1" key="1">
    <citation type="journal article" date="2023" name="Science">
        <title>Elucidation of the pathway for biosynthesis of saponin adjuvants from the soapbark tree.</title>
        <authorList>
            <person name="Reed J."/>
            <person name="Orme A."/>
            <person name="El-Demerdash A."/>
            <person name="Owen C."/>
            <person name="Martin L.B.B."/>
            <person name="Misra R.C."/>
            <person name="Kikuchi S."/>
            <person name="Rejzek M."/>
            <person name="Martin A.C."/>
            <person name="Harkess A."/>
            <person name="Leebens-Mack J."/>
            <person name="Louveau T."/>
            <person name="Stephenson M.J."/>
            <person name="Osbourn A."/>
        </authorList>
    </citation>
    <scope>NUCLEOTIDE SEQUENCE</scope>
    <source>
        <strain evidence="1">S10</strain>
    </source>
</reference>
<dbReference type="Pfam" id="PF04759">
    <property type="entry name" value="DUF617"/>
    <property type="match status" value="1"/>
</dbReference>
<protein>
    <submittedName>
        <fullName evidence="1">Protein MIZU-KUSSEI 1-like</fullName>
    </submittedName>
</protein>
<dbReference type="KEGG" id="qsa:O6P43_030503"/>
<dbReference type="PANTHER" id="PTHR31276:SF10">
    <property type="entry name" value="PROTEIN MIZU-KUSSEI 1-LIKE"/>
    <property type="match status" value="1"/>
</dbReference>